<dbReference type="SUPFAM" id="SSF52309">
    <property type="entry name" value="N-(deoxy)ribosyltransferase-like"/>
    <property type="match status" value="1"/>
</dbReference>
<sequence length="160" mass="18196">MSIVCGVFPRPEQLEMDRLLKDASRIWREQYEAQPQEPPMKLWYLAHPVRGDDVATFDENLKHALKMQKILWEAGFEVINPWYASVIIYGAGEGEVLKRAIEFDCAVIERCDGFILTGHKLSSGMDIELKSAIDHSKVVVNLIGLPDALMQELAMMYSDL</sequence>
<evidence type="ECO:0008006" key="2">
    <source>
        <dbReference type="Google" id="ProtNLM"/>
    </source>
</evidence>
<accession>A0A0F9I0D3</accession>
<organism evidence="1">
    <name type="scientific">marine sediment metagenome</name>
    <dbReference type="NCBI Taxonomy" id="412755"/>
    <lineage>
        <taxon>unclassified sequences</taxon>
        <taxon>metagenomes</taxon>
        <taxon>ecological metagenomes</taxon>
    </lineage>
</organism>
<evidence type="ECO:0000313" key="1">
    <source>
        <dbReference type="EMBL" id="KKM12056.1"/>
    </source>
</evidence>
<dbReference type="EMBL" id="LAZR01015474">
    <property type="protein sequence ID" value="KKM12056.1"/>
    <property type="molecule type" value="Genomic_DNA"/>
</dbReference>
<name>A0A0F9I0D3_9ZZZZ</name>
<gene>
    <name evidence="1" type="ORF">LCGC14_1720470</name>
</gene>
<protein>
    <recommendedName>
        <fullName evidence="2">Nucleoside 2-deoxyribosyltransferase</fullName>
    </recommendedName>
</protein>
<reference evidence="1" key="1">
    <citation type="journal article" date="2015" name="Nature">
        <title>Complex archaea that bridge the gap between prokaryotes and eukaryotes.</title>
        <authorList>
            <person name="Spang A."/>
            <person name="Saw J.H."/>
            <person name="Jorgensen S.L."/>
            <person name="Zaremba-Niedzwiedzka K."/>
            <person name="Martijn J."/>
            <person name="Lind A.E."/>
            <person name="van Eijk R."/>
            <person name="Schleper C."/>
            <person name="Guy L."/>
            <person name="Ettema T.J."/>
        </authorList>
    </citation>
    <scope>NUCLEOTIDE SEQUENCE</scope>
</reference>
<comment type="caution">
    <text evidence="1">The sequence shown here is derived from an EMBL/GenBank/DDBJ whole genome shotgun (WGS) entry which is preliminary data.</text>
</comment>
<dbReference type="AlphaFoldDB" id="A0A0F9I0D3"/>
<proteinExistence type="predicted"/>
<dbReference type="Gene3D" id="3.40.50.10400">
    <property type="entry name" value="Hypothetical protein PA1492"/>
    <property type="match status" value="1"/>
</dbReference>